<dbReference type="InterPro" id="IPR053146">
    <property type="entry name" value="QDO-like"/>
</dbReference>
<dbReference type="Pfam" id="PF07883">
    <property type="entry name" value="Cupin_2"/>
    <property type="match status" value="1"/>
</dbReference>
<reference evidence="2 3" key="1">
    <citation type="submission" date="2019-03" db="EMBL/GenBank/DDBJ databases">
        <title>Whole genome sequence of a novel Rubrobacter taiwanensis strain, isolated from Yellowstone National Park.</title>
        <authorList>
            <person name="Freed S."/>
            <person name="Ramaley R.F."/>
            <person name="Kyndt J.A."/>
        </authorList>
    </citation>
    <scope>NUCLEOTIDE SEQUENCE [LARGE SCALE GENOMIC DNA]</scope>
    <source>
        <strain evidence="2 3">Yellowstone</strain>
    </source>
</reference>
<dbReference type="OrthoDB" id="9791637at2"/>
<comment type="caution">
    <text evidence="2">The sequence shown here is derived from an EMBL/GenBank/DDBJ whole genome shotgun (WGS) entry which is preliminary data.</text>
</comment>
<sequence>METSNRSATYLPPGEGESVWLLGDLYTFKAVSEDTGGAFALWETLSPPGGGPPPHLHHREDETFYVLEGELEFLVGGNTVGAGAGSFIHVPKGTMHTFKNVGAAPARFLVTVVPGGFERFFFEAGEPATDRSSPPVQDGPPDVERLVATAAKYGCEIPPPPGE</sequence>
<dbReference type="InterPro" id="IPR013096">
    <property type="entry name" value="Cupin_2"/>
</dbReference>
<evidence type="ECO:0000313" key="3">
    <source>
        <dbReference type="Proteomes" id="UP000295244"/>
    </source>
</evidence>
<dbReference type="InterPro" id="IPR011051">
    <property type="entry name" value="RmlC_Cupin_sf"/>
</dbReference>
<dbReference type="EMBL" id="SKBU01000037">
    <property type="protein sequence ID" value="TCJ13895.1"/>
    <property type="molecule type" value="Genomic_DNA"/>
</dbReference>
<feature type="domain" description="Cupin type-2" evidence="1">
    <location>
        <begin position="47"/>
        <end position="111"/>
    </location>
</feature>
<dbReference type="InterPro" id="IPR014710">
    <property type="entry name" value="RmlC-like_jellyroll"/>
</dbReference>
<keyword evidence="3" id="KW-1185">Reference proteome</keyword>
<gene>
    <name evidence="2" type="ORF">E0L93_14410</name>
</gene>
<proteinExistence type="predicted"/>
<dbReference type="SUPFAM" id="SSF51182">
    <property type="entry name" value="RmlC-like cupins"/>
    <property type="match status" value="1"/>
</dbReference>
<evidence type="ECO:0000313" key="2">
    <source>
        <dbReference type="EMBL" id="TCJ13895.1"/>
    </source>
</evidence>
<name>A0A4R1BAB8_9ACTN</name>
<dbReference type="AlphaFoldDB" id="A0A4R1BAB8"/>
<dbReference type="CDD" id="cd02215">
    <property type="entry name" value="cupin_QDO_N_C"/>
    <property type="match status" value="1"/>
</dbReference>
<dbReference type="Proteomes" id="UP000295244">
    <property type="component" value="Unassembled WGS sequence"/>
</dbReference>
<organism evidence="2 3">
    <name type="scientific">Rubrobacter taiwanensis</name>
    <dbReference type="NCBI Taxonomy" id="185139"/>
    <lineage>
        <taxon>Bacteria</taxon>
        <taxon>Bacillati</taxon>
        <taxon>Actinomycetota</taxon>
        <taxon>Rubrobacteria</taxon>
        <taxon>Rubrobacterales</taxon>
        <taxon>Rubrobacteraceae</taxon>
        <taxon>Rubrobacter</taxon>
    </lineage>
</organism>
<accession>A0A4R1BAB8</accession>
<dbReference type="Gene3D" id="2.60.120.10">
    <property type="entry name" value="Jelly Rolls"/>
    <property type="match status" value="1"/>
</dbReference>
<dbReference type="PANTHER" id="PTHR36440:SF1">
    <property type="entry name" value="PUTATIVE (AFU_ORTHOLOGUE AFUA_8G07350)-RELATED"/>
    <property type="match status" value="1"/>
</dbReference>
<evidence type="ECO:0000259" key="1">
    <source>
        <dbReference type="Pfam" id="PF07883"/>
    </source>
</evidence>
<dbReference type="RefSeq" id="WP_132692777.1">
    <property type="nucleotide sequence ID" value="NZ_SKBU01000037.1"/>
</dbReference>
<dbReference type="PANTHER" id="PTHR36440">
    <property type="entry name" value="PUTATIVE (AFU_ORTHOLOGUE AFUA_8G07350)-RELATED"/>
    <property type="match status" value="1"/>
</dbReference>
<protein>
    <submittedName>
        <fullName evidence="2">Cupin domain-containing protein</fullName>
    </submittedName>
</protein>